<keyword evidence="2" id="KW-0812">Transmembrane</keyword>
<dbReference type="PANTHER" id="PTHR36784">
    <property type="entry name" value="HISTONE-LYSINE N-METHYLTRANSFERASE"/>
    <property type="match status" value="1"/>
</dbReference>
<dbReference type="EMBL" id="CAWUPB010000956">
    <property type="protein sequence ID" value="CAK7334768.1"/>
    <property type="molecule type" value="Genomic_DNA"/>
</dbReference>
<sequence>MKKLARNWRKSSDDDKFTLPTREDYDSHPMDTGEQEELVLSLERAEAEQSVLWRRVIGGLVFCYAAFLLYSIYQQAISPWDLAMDLVFMLGGASTGSFLVILHAEVRGALYISIMVKMPRFRWDVIWLPFGPLSGAGVCLYVDHLLTESSEEVRKLRTYMVETGEVCGIREVYPISYTKAEQMNLLLFKNGTSDAVLKAL</sequence>
<keyword evidence="2" id="KW-0472">Membrane</keyword>
<organism evidence="3 4">
    <name type="scientific">Dovyalis caffra</name>
    <dbReference type="NCBI Taxonomy" id="77055"/>
    <lineage>
        <taxon>Eukaryota</taxon>
        <taxon>Viridiplantae</taxon>
        <taxon>Streptophyta</taxon>
        <taxon>Embryophyta</taxon>
        <taxon>Tracheophyta</taxon>
        <taxon>Spermatophyta</taxon>
        <taxon>Magnoliopsida</taxon>
        <taxon>eudicotyledons</taxon>
        <taxon>Gunneridae</taxon>
        <taxon>Pentapetalae</taxon>
        <taxon>rosids</taxon>
        <taxon>fabids</taxon>
        <taxon>Malpighiales</taxon>
        <taxon>Salicaceae</taxon>
        <taxon>Flacourtieae</taxon>
        <taxon>Dovyalis</taxon>
    </lineage>
</organism>
<protein>
    <submittedName>
        <fullName evidence="3">Uncharacterized protein</fullName>
    </submittedName>
</protein>
<dbReference type="PANTHER" id="PTHR36784:SF1">
    <property type="entry name" value="HISTONE-LYSINE N-METHYLTRANSFERASE"/>
    <property type="match status" value="1"/>
</dbReference>
<evidence type="ECO:0000256" key="1">
    <source>
        <dbReference type="SAM" id="MobiDB-lite"/>
    </source>
</evidence>
<feature type="transmembrane region" description="Helical" evidence="2">
    <location>
        <begin position="52"/>
        <end position="73"/>
    </location>
</feature>
<accession>A0AAV1RH14</accession>
<feature type="compositionally biased region" description="Basic and acidic residues" evidence="1">
    <location>
        <begin position="10"/>
        <end position="31"/>
    </location>
</feature>
<evidence type="ECO:0000313" key="3">
    <source>
        <dbReference type="EMBL" id="CAK7334768.1"/>
    </source>
</evidence>
<proteinExistence type="predicted"/>
<reference evidence="3 4" key="1">
    <citation type="submission" date="2024-01" db="EMBL/GenBank/DDBJ databases">
        <authorList>
            <person name="Waweru B."/>
        </authorList>
    </citation>
    <scope>NUCLEOTIDE SEQUENCE [LARGE SCALE GENOMIC DNA]</scope>
</reference>
<evidence type="ECO:0000256" key="2">
    <source>
        <dbReference type="SAM" id="Phobius"/>
    </source>
</evidence>
<keyword evidence="2" id="KW-1133">Transmembrane helix</keyword>
<feature type="region of interest" description="Disordered" evidence="1">
    <location>
        <begin position="1"/>
        <end position="31"/>
    </location>
</feature>
<comment type="caution">
    <text evidence="3">The sequence shown here is derived from an EMBL/GenBank/DDBJ whole genome shotgun (WGS) entry which is preliminary data.</text>
</comment>
<name>A0AAV1RH14_9ROSI</name>
<keyword evidence="4" id="KW-1185">Reference proteome</keyword>
<evidence type="ECO:0000313" key="4">
    <source>
        <dbReference type="Proteomes" id="UP001314170"/>
    </source>
</evidence>
<dbReference type="AlphaFoldDB" id="A0AAV1RH14"/>
<gene>
    <name evidence="3" type="ORF">DCAF_LOCUS10065</name>
</gene>
<feature type="transmembrane region" description="Helical" evidence="2">
    <location>
        <begin position="85"/>
        <end position="104"/>
    </location>
</feature>
<feature type="transmembrane region" description="Helical" evidence="2">
    <location>
        <begin position="125"/>
        <end position="146"/>
    </location>
</feature>
<dbReference type="Proteomes" id="UP001314170">
    <property type="component" value="Unassembled WGS sequence"/>
</dbReference>